<evidence type="ECO:0000259" key="5">
    <source>
        <dbReference type="PROSITE" id="PS50931"/>
    </source>
</evidence>
<dbReference type="InterPro" id="IPR000847">
    <property type="entry name" value="LysR_HTH_N"/>
</dbReference>
<dbReference type="InterPro" id="IPR005119">
    <property type="entry name" value="LysR_subst-bd"/>
</dbReference>
<keyword evidence="2" id="KW-0805">Transcription regulation</keyword>
<dbReference type="PATRIC" id="fig|1503.3.peg.2130"/>
<reference evidence="7" key="1">
    <citation type="submission" date="2015-07" db="EMBL/GenBank/DDBJ databases">
        <title>Draft genome sequence of the purine-degrading Gottschalkia purinilyticum DSM 1384 (formerly Clostridium purinilyticum).</title>
        <authorList>
            <person name="Poehlein A."/>
            <person name="Schiel-Bengelsdorf B."/>
            <person name="Bengelsdorf F.R."/>
            <person name="Daniel R."/>
            <person name="Duerre P."/>
        </authorList>
    </citation>
    <scope>NUCLEOTIDE SEQUENCE [LARGE SCALE GENOMIC DNA]</scope>
    <source>
        <strain evidence="7">DSM 1384</strain>
    </source>
</reference>
<dbReference type="PANTHER" id="PTHR30126:SF64">
    <property type="entry name" value="HTH-TYPE TRANSCRIPTIONAL REGULATOR CITR"/>
    <property type="match status" value="1"/>
</dbReference>
<feature type="domain" description="HTH lysR-type" evidence="5">
    <location>
        <begin position="1"/>
        <end position="58"/>
    </location>
</feature>
<dbReference type="InterPro" id="IPR036388">
    <property type="entry name" value="WH-like_DNA-bd_sf"/>
</dbReference>
<proteinExistence type="inferred from homology"/>
<organism evidence="6 7">
    <name type="scientific">Gottschalkia purinilytica</name>
    <name type="common">Clostridium purinilyticum</name>
    <dbReference type="NCBI Taxonomy" id="1503"/>
    <lineage>
        <taxon>Bacteria</taxon>
        <taxon>Bacillati</taxon>
        <taxon>Bacillota</taxon>
        <taxon>Tissierellia</taxon>
        <taxon>Tissierellales</taxon>
        <taxon>Gottschalkiaceae</taxon>
        <taxon>Gottschalkia</taxon>
    </lineage>
</organism>
<sequence>MDFRQLETFIQVVKLKSFSRAAQKLYLTQPTVTSHIQNLENELGTLLLNRSGKTVTPTGAGNLLYKYALNIVNMRNMAQFDLGVYKGKIQGHLEISTSSIPRHYVLPFLLKEFTSKYPDVTFAITDGDSKKVAENIIEGDTDFGIIGAKFQSPHLEYIELIEDTLYVVAPNNSKYPWNEYEELDIDFILNEKLILREKGSGTRHLFENQLKENDIDFDSLKVVSYIEDTEAIKKFVELGIGISFLSERAIKRELEMGLLKPFSIKGFDLKRKFYFVYHKKRQLSPLSQTFKDFVIEYTSNEDSPFK</sequence>
<evidence type="ECO:0000256" key="4">
    <source>
        <dbReference type="ARBA" id="ARBA00023163"/>
    </source>
</evidence>
<evidence type="ECO:0000256" key="1">
    <source>
        <dbReference type="ARBA" id="ARBA00009437"/>
    </source>
</evidence>
<evidence type="ECO:0000313" key="7">
    <source>
        <dbReference type="Proteomes" id="UP000037267"/>
    </source>
</evidence>
<dbReference type="PANTHER" id="PTHR30126">
    <property type="entry name" value="HTH-TYPE TRANSCRIPTIONAL REGULATOR"/>
    <property type="match status" value="1"/>
</dbReference>
<dbReference type="PROSITE" id="PS50931">
    <property type="entry name" value="HTH_LYSR"/>
    <property type="match status" value="1"/>
</dbReference>
<name>A0A0L0WDG7_GOTPU</name>
<dbReference type="OrthoDB" id="119203at2"/>
<dbReference type="CDD" id="cd08420">
    <property type="entry name" value="PBP2_CysL_like"/>
    <property type="match status" value="1"/>
</dbReference>
<dbReference type="AlphaFoldDB" id="A0A0L0WDG7"/>
<dbReference type="Pfam" id="PF00126">
    <property type="entry name" value="HTH_1"/>
    <property type="match status" value="1"/>
</dbReference>
<dbReference type="SUPFAM" id="SSF53850">
    <property type="entry name" value="Periplasmic binding protein-like II"/>
    <property type="match status" value="1"/>
</dbReference>
<dbReference type="FunFam" id="1.10.10.10:FF:000001">
    <property type="entry name" value="LysR family transcriptional regulator"/>
    <property type="match status" value="1"/>
</dbReference>
<dbReference type="GO" id="GO:0000976">
    <property type="term" value="F:transcription cis-regulatory region binding"/>
    <property type="evidence" value="ECO:0007669"/>
    <property type="project" value="TreeGrafter"/>
</dbReference>
<dbReference type="Proteomes" id="UP000037267">
    <property type="component" value="Unassembled WGS sequence"/>
</dbReference>
<dbReference type="Gene3D" id="3.40.190.290">
    <property type="match status" value="1"/>
</dbReference>
<dbReference type="PRINTS" id="PR00039">
    <property type="entry name" value="HTHLYSR"/>
</dbReference>
<dbReference type="EMBL" id="LGSS01000003">
    <property type="protein sequence ID" value="KNF09481.1"/>
    <property type="molecule type" value="Genomic_DNA"/>
</dbReference>
<dbReference type="InterPro" id="IPR047788">
    <property type="entry name" value="LysR-like_Sec_metab"/>
</dbReference>
<dbReference type="NCBIfam" id="NF040786">
    <property type="entry name" value="LysR_Sec_metab"/>
    <property type="match status" value="1"/>
</dbReference>
<evidence type="ECO:0000313" key="6">
    <source>
        <dbReference type="EMBL" id="KNF09481.1"/>
    </source>
</evidence>
<dbReference type="RefSeq" id="WP_050354463.1">
    <property type="nucleotide sequence ID" value="NZ_LGSS01000003.1"/>
</dbReference>
<accession>A0A0L0WDG7</accession>
<dbReference type="SUPFAM" id="SSF46785">
    <property type="entry name" value="Winged helix' DNA-binding domain"/>
    <property type="match status" value="1"/>
</dbReference>
<dbReference type="InterPro" id="IPR036390">
    <property type="entry name" value="WH_DNA-bd_sf"/>
</dbReference>
<comment type="similarity">
    <text evidence="1">Belongs to the LysR transcriptional regulatory family.</text>
</comment>
<comment type="caution">
    <text evidence="6">The sequence shown here is derived from an EMBL/GenBank/DDBJ whole genome shotgun (WGS) entry which is preliminary data.</text>
</comment>
<dbReference type="GO" id="GO:0003700">
    <property type="term" value="F:DNA-binding transcription factor activity"/>
    <property type="evidence" value="ECO:0007669"/>
    <property type="project" value="InterPro"/>
</dbReference>
<protein>
    <submittedName>
        <fullName evidence="6">HTH-type transcriptional regulator CysL</fullName>
    </submittedName>
</protein>
<evidence type="ECO:0000256" key="2">
    <source>
        <dbReference type="ARBA" id="ARBA00023015"/>
    </source>
</evidence>
<keyword evidence="7" id="KW-1185">Reference proteome</keyword>
<dbReference type="Pfam" id="PF03466">
    <property type="entry name" value="LysR_substrate"/>
    <property type="match status" value="1"/>
</dbReference>
<keyword evidence="4" id="KW-0804">Transcription</keyword>
<dbReference type="Gene3D" id="1.10.10.10">
    <property type="entry name" value="Winged helix-like DNA-binding domain superfamily/Winged helix DNA-binding domain"/>
    <property type="match status" value="1"/>
</dbReference>
<dbReference type="STRING" id="1503.CLPU_3c02610"/>
<evidence type="ECO:0000256" key="3">
    <source>
        <dbReference type="ARBA" id="ARBA00023125"/>
    </source>
</evidence>
<gene>
    <name evidence="6" type="primary">cysL</name>
    <name evidence="6" type="ORF">CLPU_3c02610</name>
</gene>
<keyword evidence="3" id="KW-0238">DNA-binding</keyword>